<organism evidence="3 4">
    <name type="scientific">Carnegiea gigantea</name>
    <dbReference type="NCBI Taxonomy" id="171969"/>
    <lineage>
        <taxon>Eukaryota</taxon>
        <taxon>Viridiplantae</taxon>
        <taxon>Streptophyta</taxon>
        <taxon>Embryophyta</taxon>
        <taxon>Tracheophyta</taxon>
        <taxon>Spermatophyta</taxon>
        <taxon>Magnoliopsida</taxon>
        <taxon>eudicotyledons</taxon>
        <taxon>Gunneridae</taxon>
        <taxon>Pentapetalae</taxon>
        <taxon>Caryophyllales</taxon>
        <taxon>Cactineae</taxon>
        <taxon>Cactaceae</taxon>
        <taxon>Cactoideae</taxon>
        <taxon>Echinocereeae</taxon>
        <taxon>Carnegiea</taxon>
    </lineage>
</organism>
<evidence type="ECO:0000313" key="4">
    <source>
        <dbReference type="Proteomes" id="UP001153076"/>
    </source>
</evidence>
<comment type="caution">
    <text evidence="3">The sequence shown here is derived from an EMBL/GenBank/DDBJ whole genome shotgun (WGS) entry which is preliminary data.</text>
</comment>
<feature type="compositionally biased region" description="Gly residues" evidence="1">
    <location>
        <begin position="86"/>
        <end position="95"/>
    </location>
</feature>
<dbReference type="Proteomes" id="UP001153076">
    <property type="component" value="Unassembled WGS sequence"/>
</dbReference>
<sequence>MNTYPAIIPPPPATVAQPHGSVGTVFGVVAAIAVLGIIAGVIGRLCGRRSIMGYGGGFDVEEWAEAKCSACIDGHVGPPPPSTEETGGGGGGGRGNATAVGPATVVGSSAMNTAGEVKTGEVEEERESSTEEEEEEDGYHQNHQQRHSQHLFA</sequence>
<keyword evidence="4" id="KW-1185">Reference proteome</keyword>
<gene>
    <name evidence="3" type="ORF">Cgig2_020068</name>
</gene>
<feature type="transmembrane region" description="Helical" evidence="2">
    <location>
        <begin position="20"/>
        <end position="42"/>
    </location>
</feature>
<feature type="region of interest" description="Disordered" evidence="1">
    <location>
        <begin position="74"/>
        <end position="153"/>
    </location>
</feature>
<proteinExistence type="predicted"/>
<evidence type="ECO:0008006" key="5">
    <source>
        <dbReference type="Google" id="ProtNLM"/>
    </source>
</evidence>
<evidence type="ECO:0000256" key="1">
    <source>
        <dbReference type="SAM" id="MobiDB-lite"/>
    </source>
</evidence>
<protein>
    <recommendedName>
        <fullName evidence="5">Transmembrane protein</fullName>
    </recommendedName>
</protein>
<dbReference type="PANTHER" id="PTHR33429">
    <property type="entry name" value="OS02G0708000 PROTEIN-RELATED"/>
    <property type="match status" value="1"/>
</dbReference>
<accession>A0A9Q1KEL8</accession>
<keyword evidence="2" id="KW-0472">Membrane</keyword>
<dbReference type="OrthoDB" id="1928111at2759"/>
<keyword evidence="2" id="KW-0812">Transmembrane</keyword>
<evidence type="ECO:0000313" key="3">
    <source>
        <dbReference type="EMBL" id="KAJ8441923.1"/>
    </source>
</evidence>
<dbReference type="AlphaFoldDB" id="A0A9Q1KEL8"/>
<reference evidence="3" key="1">
    <citation type="submission" date="2022-04" db="EMBL/GenBank/DDBJ databases">
        <title>Carnegiea gigantea Genome sequencing and assembly v2.</title>
        <authorList>
            <person name="Copetti D."/>
            <person name="Sanderson M.J."/>
            <person name="Burquez A."/>
            <person name="Wojciechowski M.F."/>
        </authorList>
    </citation>
    <scope>NUCLEOTIDE SEQUENCE</scope>
    <source>
        <strain evidence="3">SGP5-SGP5p</strain>
        <tissue evidence="3">Aerial part</tissue>
    </source>
</reference>
<dbReference type="EMBL" id="JAKOGI010000149">
    <property type="protein sequence ID" value="KAJ8441923.1"/>
    <property type="molecule type" value="Genomic_DNA"/>
</dbReference>
<feature type="compositionally biased region" description="Acidic residues" evidence="1">
    <location>
        <begin position="122"/>
        <end position="137"/>
    </location>
</feature>
<evidence type="ECO:0000256" key="2">
    <source>
        <dbReference type="SAM" id="Phobius"/>
    </source>
</evidence>
<name>A0A9Q1KEL8_9CARY</name>
<feature type="compositionally biased region" description="Basic residues" evidence="1">
    <location>
        <begin position="143"/>
        <end position="153"/>
    </location>
</feature>
<keyword evidence="2" id="KW-1133">Transmembrane helix</keyword>